<feature type="region of interest" description="Disordered" evidence="1">
    <location>
        <begin position="199"/>
        <end position="221"/>
    </location>
</feature>
<sequence length="283" mass="31408">MKKSLFIIVLGLIIVGSSGYGFMKYMISYRVDVTTMTTIKPKQMIHANELITPDMLRRVTIPTVQHMDNTLTDMDQIVGKRAIVPIGASEEIALWKIDEEYLVPKEGEEYLAFEANIVTTANNMIRRGDRVSAWVEYESPKIVDRMGNEIKVDPNSPQSANINGRKIYAEKLVDNLTVASIKTTDGALVTDVKDTNLPLMTDEKRDQRNSDTYRSNPNGQPAYVTFIMNDEQYQKVVEGTKRGKLKLGLSTGGMIGTITNSAAANQGAVTGLDKNDTHEEAAK</sequence>
<feature type="domain" description="SAF" evidence="2">
    <location>
        <begin position="45"/>
        <end position="88"/>
    </location>
</feature>
<accession>A0ABW5PGY3</accession>
<dbReference type="Pfam" id="PF08666">
    <property type="entry name" value="SAF"/>
    <property type="match status" value="1"/>
</dbReference>
<evidence type="ECO:0000313" key="4">
    <source>
        <dbReference type="Proteomes" id="UP001597541"/>
    </source>
</evidence>
<evidence type="ECO:0000259" key="2">
    <source>
        <dbReference type="Pfam" id="PF08666"/>
    </source>
</evidence>
<dbReference type="Proteomes" id="UP001597541">
    <property type="component" value="Unassembled WGS sequence"/>
</dbReference>
<proteinExistence type="predicted"/>
<evidence type="ECO:0000313" key="3">
    <source>
        <dbReference type="EMBL" id="MFD2614717.1"/>
    </source>
</evidence>
<organism evidence="3 4">
    <name type="scientific">Paenibacillus gansuensis</name>
    <dbReference type="NCBI Taxonomy" id="306542"/>
    <lineage>
        <taxon>Bacteria</taxon>
        <taxon>Bacillati</taxon>
        <taxon>Bacillota</taxon>
        <taxon>Bacilli</taxon>
        <taxon>Bacillales</taxon>
        <taxon>Paenibacillaceae</taxon>
        <taxon>Paenibacillus</taxon>
    </lineage>
</organism>
<name>A0ABW5PGY3_9BACL</name>
<dbReference type="CDD" id="cd11614">
    <property type="entry name" value="SAF_CpaB_FlgA_like"/>
    <property type="match status" value="1"/>
</dbReference>
<reference evidence="4" key="1">
    <citation type="journal article" date="2019" name="Int. J. Syst. Evol. Microbiol.">
        <title>The Global Catalogue of Microorganisms (GCM) 10K type strain sequencing project: providing services to taxonomists for standard genome sequencing and annotation.</title>
        <authorList>
            <consortium name="The Broad Institute Genomics Platform"/>
            <consortium name="The Broad Institute Genome Sequencing Center for Infectious Disease"/>
            <person name="Wu L."/>
            <person name="Ma J."/>
        </authorList>
    </citation>
    <scope>NUCLEOTIDE SEQUENCE [LARGE SCALE GENOMIC DNA]</scope>
    <source>
        <strain evidence="4">KCTC 3950</strain>
    </source>
</reference>
<evidence type="ECO:0000256" key="1">
    <source>
        <dbReference type="SAM" id="MobiDB-lite"/>
    </source>
</evidence>
<protein>
    <submittedName>
        <fullName evidence="3">SAF domain-containing protein</fullName>
    </submittedName>
</protein>
<comment type="caution">
    <text evidence="3">The sequence shown here is derived from an EMBL/GenBank/DDBJ whole genome shotgun (WGS) entry which is preliminary data.</text>
</comment>
<keyword evidence="4" id="KW-1185">Reference proteome</keyword>
<gene>
    <name evidence="3" type="ORF">ACFSUF_20085</name>
</gene>
<dbReference type="EMBL" id="JBHUME010000013">
    <property type="protein sequence ID" value="MFD2614717.1"/>
    <property type="molecule type" value="Genomic_DNA"/>
</dbReference>
<dbReference type="InterPro" id="IPR013974">
    <property type="entry name" value="SAF"/>
</dbReference>
<dbReference type="RefSeq" id="WP_377605897.1">
    <property type="nucleotide sequence ID" value="NZ_JBHUME010000013.1"/>
</dbReference>
<feature type="compositionally biased region" description="Basic and acidic residues" evidence="1">
    <location>
        <begin position="201"/>
        <end position="211"/>
    </location>
</feature>